<dbReference type="InterPro" id="IPR039425">
    <property type="entry name" value="RNA_pol_sigma-70-like"/>
</dbReference>
<evidence type="ECO:0000256" key="5">
    <source>
        <dbReference type="ARBA" id="ARBA00023163"/>
    </source>
</evidence>
<keyword evidence="2" id="KW-0805">Transcription regulation</keyword>
<dbReference type="InterPro" id="IPR007627">
    <property type="entry name" value="RNA_pol_sigma70_r2"/>
</dbReference>
<proteinExistence type="inferred from homology"/>
<gene>
    <name evidence="8" type="ORF">J2Z22_000789</name>
</gene>
<dbReference type="EMBL" id="JAUSUY010000003">
    <property type="protein sequence ID" value="MDT3425273.1"/>
    <property type="molecule type" value="Genomic_DNA"/>
</dbReference>
<reference evidence="8 9" key="1">
    <citation type="submission" date="2023-07" db="EMBL/GenBank/DDBJ databases">
        <title>Genomic Encyclopedia of Type Strains, Phase IV (KMG-IV): sequencing the most valuable type-strain genomes for metagenomic binning, comparative biology and taxonomic classification.</title>
        <authorList>
            <person name="Goeker M."/>
        </authorList>
    </citation>
    <scope>NUCLEOTIDE SEQUENCE [LARGE SCALE GENOMIC DNA]</scope>
    <source>
        <strain evidence="8 9">T98</strain>
    </source>
</reference>
<dbReference type="InterPro" id="IPR014284">
    <property type="entry name" value="RNA_pol_sigma-70_dom"/>
</dbReference>
<evidence type="ECO:0000259" key="6">
    <source>
        <dbReference type="Pfam" id="PF04542"/>
    </source>
</evidence>
<comment type="caution">
    <text evidence="8">The sequence shown here is derived from an EMBL/GenBank/DDBJ whole genome shotgun (WGS) entry which is preliminary data.</text>
</comment>
<dbReference type="PANTHER" id="PTHR43133">
    <property type="entry name" value="RNA POLYMERASE ECF-TYPE SIGMA FACTO"/>
    <property type="match status" value="1"/>
</dbReference>
<protein>
    <submittedName>
        <fullName evidence="8">RNA polymerase sigma-70 factor (ECF subfamily)</fullName>
    </submittedName>
</protein>
<sequence length="183" mass="22198">MIIDEKDVDLKSILGSIQKGDMHSYVVVLDRFQRPIYLYCYYLLRNQEEAEDATQETFIKALEHIKQFNYTASFSAWLYKIARNHCTDLLKKKNREKKILDLYHMNKHQEQDHKYTDFIYECLDKLSSEERQILLLRILEEYSYDEIAFIMDSKSVNIRKKYERIRKKLIQVKKGVNLYEQSY</sequence>
<evidence type="ECO:0000313" key="9">
    <source>
        <dbReference type="Proteomes" id="UP001248709"/>
    </source>
</evidence>
<dbReference type="PANTHER" id="PTHR43133:SF8">
    <property type="entry name" value="RNA POLYMERASE SIGMA FACTOR HI_1459-RELATED"/>
    <property type="match status" value="1"/>
</dbReference>
<dbReference type="InterPro" id="IPR036388">
    <property type="entry name" value="WH-like_DNA-bd_sf"/>
</dbReference>
<feature type="domain" description="RNA polymerase sigma factor 70 region 4 type 2" evidence="7">
    <location>
        <begin position="119"/>
        <end position="169"/>
    </location>
</feature>
<keyword evidence="4" id="KW-0238">DNA-binding</keyword>
<dbReference type="Gene3D" id="1.10.1740.10">
    <property type="match status" value="1"/>
</dbReference>
<dbReference type="SUPFAM" id="SSF88659">
    <property type="entry name" value="Sigma3 and sigma4 domains of RNA polymerase sigma factors"/>
    <property type="match status" value="1"/>
</dbReference>
<evidence type="ECO:0000259" key="7">
    <source>
        <dbReference type="Pfam" id="PF08281"/>
    </source>
</evidence>
<dbReference type="InterPro" id="IPR013324">
    <property type="entry name" value="RNA_pol_sigma_r3/r4-like"/>
</dbReference>
<dbReference type="RefSeq" id="WP_025701572.1">
    <property type="nucleotide sequence ID" value="NZ_JAUSUY010000003.1"/>
</dbReference>
<dbReference type="InterPro" id="IPR013249">
    <property type="entry name" value="RNA_pol_sigma70_r4_t2"/>
</dbReference>
<keyword evidence="3" id="KW-0731">Sigma factor</keyword>
<dbReference type="Pfam" id="PF04542">
    <property type="entry name" value="Sigma70_r2"/>
    <property type="match status" value="1"/>
</dbReference>
<name>A0ABU3H369_9BACL</name>
<accession>A0ABU3H369</accession>
<dbReference type="Pfam" id="PF08281">
    <property type="entry name" value="Sigma70_r4_2"/>
    <property type="match status" value="1"/>
</dbReference>
<evidence type="ECO:0000313" key="8">
    <source>
        <dbReference type="EMBL" id="MDT3425273.1"/>
    </source>
</evidence>
<feature type="domain" description="RNA polymerase sigma-70 region 2" evidence="6">
    <location>
        <begin position="30"/>
        <end position="95"/>
    </location>
</feature>
<evidence type="ECO:0000256" key="1">
    <source>
        <dbReference type="ARBA" id="ARBA00010641"/>
    </source>
</evidence>
<dbReference type="CDD" id="cd06171">
    <property type="entry name" value="Sigma70_r4"/>
    <property type="match status" value="1"/>
</dbReference>
<dbReference type="NCBIfam" id="TIGR02937">
    <property type="entry name" value="sigma70-ECF"/>
    <property type="match status" value="1"/>
</dbReference>
<organism evidence="8 9">
    <name type="scientific">Paenibacillus forsythiae</name>
    <dbReference type="NCBI Taxonomy" id="365616"/>
    <lineage>
        <taxon>Bacteria</taxon>
        <taxon>Bacillati</taxon>
        <taxon>Bacillota</taxon>
        <taxon>Bacilli</taxon>
        <taxon>Bacillales</taxon>
        <taxon>Paenibacillaceae</taxon>
        <taxon>Paenibacillus</taxon>
    </lineage>
</organism>
<keyword evidence="5" id="KW-0804">Transcription</keyword>
<dbReference type="Proteomes" id="UP001248709">
    <property type="component" value="Unassembled WGS sequence"/>
</dbReference>
<evidence type="ECO:0000256" key="2">
    <source>
        <dbReference type="ARBA" id="ARBA00023015"/>
    </source>
</evidence>
<dbReference type="Gene3D" id="1.10.10.10">
    <property type="entry name" value="Winged helix-like DNA-binding domain superfamily/Winged helix DNA-binding domain"/>
    <property type="match status" value="1"/>
</dbReference>
<dbReference type="SUPFAM" id="SSF88946">
    <property type="entry name" value="Sigma2 domain of RNA polymerase sigma factors"/>
    <property type="match status" value="1"/>
</dbReference>
<evidence type="ECO:0000256" key="4">
    <source>
        <dbReference type="ARBA" id="ARBA00023125"/>
    </source>
</evidence>
<evidence type="ECO:0000256" key="3">
    <source>
        <dbReference type="ARBA" id="ARBA00023082"/>
    </source>
</evidence>
<dbReference type="InterPro" id="IPR013325">
    <property type="entry name" value="RNA_pol_sigma_r2"/>
</dbReference>
<keyword evidence="9" id="KW-1185">Reference proteome</keyword>
<comment type="similarity">
    <text evidence="1">Belongs to the sigma-70 factor family. ECF subfamily.</text>
</comment>